<name>A0A9P9KJZ4_FUSSL</name>
<dbReference type="PROSITE" id="PS00028">
    <property type="entry name" value="ZINC_FINGER_C2H2_1"/>
    <property type="match status" value="1"/>
</dbReference>
<evidence type="ECO:0000256" key="6">
    <source>
        <dbReference type="ARBA" id="ARBA00023242"/>
    </source>
</evidence>
<evidence type="ECO:0000256" key="2">
    <source>
        <dbReference type="ARBA" id="ARBA00022723"/>
    </source>
</evidence>
<evidence type="ECO:0000256" key="7">
    <source>
        <dbReference type="PROSITE-ProRule" id="PRU00042"/>
    </source>
</evidence>
<proteinExistence type="predicted"/>
<evidence type="ECO:0000256" key="4">
    <source>
        <dbReference type="ARBA" id="ARBA00022771"/>
    </source>
</evidence>
<dbReference type="GO" id="GO:0005634">
    <property type="term" value="C:nucleus"/>
    <property type="evidence" value="ECO:0007669"/>
    <property type="project" value="UniProtKB-SubCell"/>
</dbReference>
<dbReference type="Gene3D" id="3.30.160.60">
    <property type="entry name" value="Classic Zinc Finger"/>
    <property type="match status" value="2"/>
</dbReference>
<comment type="subcellular location">
    <subcellularLocation>
        <location evidence="1">Nucleus</location>
    </subcellularLocation>
</comment>
<evidence type="ECO:0000256" key="8">
    <source>
        <dbReference type="SAM" id="MobiDB-lite"/>
    </source>
</evidence>
<dbReference type="AlphaFoldDB" id="A0A9P9KJZ4"/>
<dbReference type="InterPro" id="IPR013087">
    <property type="entry name" value="Znf_C2H2_type"/>
</dbReference>
<protein>
    <submittedName>
        <fullName evidence="10">Regulatory protein</fullName>
    </submittedName>
</protein>
<reference evidence="10" key="1">
    <citation type="journal article" date="2021" name="Nat. Commun.">
        <title>Genetic determinants of endophytism in the Arabidopsis root mycobiome.</title>
        <authorList>
            <person name="Mesny F."/>
            <person name="Miyauchi S."/>
            <person name="Thiergart T."/>
            <person name="Pickel B."/>
            <person name="Atanasova L."/>
            <person name="Karlsson M."/>
            <person name="Huettel B."/>
            <person name="Barry K.W."/>
            <person name="Haridas S."/>
            <person name="Chen C."/>
            <person name="Bauer D."/>
            <person name="Andreopoulos W."/>
            <person name="Pangilinan J."/>
            <person name="LaButti K."/>
            <person name="Riley R."/>
            <person name="Lipzen A."/>
            <person name="Clum A."/>
            <person name="Drula E."/>
            <person name="Henrissat B."/>
            <person name="Kohler A."/>
            <person name="Grigoriev I.V."/>
            <person name="Martin F.M."/>
            <person name="Hacquard S."/>
        </authorList>
    </citation>
    <scope>NUCLEOTIDE SEQUENCE</scope>
    <source>
        <strain evidence="10">FSSC 5 MPI-SDFR-AT-0091</strain>
    </source>
</reference>
<dbReference type="EMBL" id="JAGTJS010000006">
    <property type="protein sequence ID" value="KAH7265767.1"/>
    <property type="molecule type" value="Genomic_DNA"/>
</dbReference>
<evidence type="ECO:0000259" key="9">
    <source>
        <dbReference type="PROSITE" id="PS50157"/>
    </source>
</evidence>
<feature type="domain" description="C2H2-type" evidence="9">
    <location>
        <begin position="20"/>
        <end position="47"/>
    </location>
</feature>
<dbReference type="PANTHER" id="PTHR40626">
    <property type="entry name" value="MIP31509P"/>
    <property type="match status" value="1"/>
</dbReference>
<dbReference type="GO" id="GO:0000981">
    <property type="term" value="F:DNA-binding transcription factor activity, RNA polymerase II-specific"/>
    <property type="evidence" value="ECO:0007669"/>
    <property type="project" value="InterPro"/>
</dbReference>
<dbReference type="FunFam" id="3.30.160.60:FF:000202">
    <property type="entry name" value="Zinc finger protein 574"/>
    <property type="match status" value="1"/>
</dbReference>
<dbReference type="GO" id="GO:0008270">
    <property type="term" value="F:zinc ion binding"/>
    <property type="evidence" value="ECO:0007669"/>
    <property type="project" value="UniProtKB-KW"/>
</dbReference>
<dbReference type="OrthoDB" id="10018191at2759"/>
<dbReference type="GO" id="GO:0000978">
    <property type="term" value="F:RNA polymerase II cis-regulatory region sequence-specific DNA binding"/>
    <property type="evidence" value="ECO:0007669"/>
    <property type="project" value="InterPro"/>
</dbReference>
<gene>
    <name evidence="10" type="ORF">B0J15DRAFT_392630</name>
</gene>
<evidence type="ECO:0000256" key="3">
    <source>
        <dbReference type="ARBA" id="ARBA00022737"/>
    </source>
</evidence>
<keyword evidence="11" id="KW-1185">Reference proteome</keyword>
<evidence type="ECO:0000313" key="10">
    <source>
        <dbReference type="EMBL" id="KAH7265767.1"/>
    </source>
</evidence>
<keyword evidence="6" id="KW-0539">Nucleus</keyword>
<evidence type="ECO:0000256" key="5">
    <source>
        <dbReference type="ARBA" id="ARBA00022833"/>
    </source>
</evidence>
<dbReference type="PANTHER" id="PTHR40626:SF11">
    <property type="entry name" value="ZINC FINGER PROTEIN YPR022C"/>
    <property type="match status" value="1"/>
</dbReference>
<evidence type="ECO:0000313" key="11">
    <source>
        <dbReference type="Proteomes" id="UP000736672"/>
    </source>
</evidence>
<accession>A0A9P9KJZ4</accession>
<comment type="caution">
    <text evidence="10">The sequence shown here is derived from an EMBL/GenBank/DDBJ whole genome shotgun (WGS) entry which is preliminary data.</text>
</comment>
<dbReference type="PROSITE" id="PS50157">
    <property type="entry name" value="ZINC_FINGER_C2H2_2"/>
    <property type="match status" value="1"/>
</dbReference>
<feature type="compositionally biased region" description="Polar residues" evidence="8">
    <location>
        <begin position="8"/>
        <end position="18"/>
    </location>
</feature>
<evidence type="ECO:0000256" key="1">
    <source>
        <dbReference type="ARBA" id="ARBA00004123"/>
    </source>
</evidence>
<keyword evidence="3" id="KW-0677">Repeat</keyword>
<dbReference type="InterPro" id="IPR051059">
    <property type="entry name" value="VerF-like"/>
</dbReference>
<keyword evidence="4 7" id="KW-0863">Zinc-finger</keyword>
<dbReference type="GO" id="GO:0000785">
    <property type="term" value="C:chromatin"/>
    <property type="evidence" value="ECO:0007669"/>
    <property type="project" value="TreeGrafter"/>
</dbReference>
<dbReference type="SUPFAM" id="SSF57667">
    <property type="entry name" value="beta-beta-alpha zinc fingers"/>
    <property type="match status" value="1"/>
</dbReference>
<dbReference type="InterPro" id="IPR036236">
    <property type="entry name" value="Znf_C2H2_sf"/>
</dbReference>
<dbReference type="Proteomes" id="UP000736672">
    <property type="component" value="Unassembled WGS sequence"/>
</dbReference>
<keyword evidence="5" id="KW-0862">Zinc</keyword>
<sequence>MASDDQDPTNQRPSSSPRQYKCGHCPKAFKRSEHCIRHERRHTLEKPFSCRYCRKSYSRK</sequence>
<organism evidence="10 11">
    <name type="scientific">Fusarium solani</name>
    <name type="common">Filamentous fungus</name>
    <dbReference type="NCBI Taxonomy" id="169388"/>
    <lineage>
        <taxon>Eukaryota</taxon>
        <taxon>Fungi</taxon>
        <taxon>Dikarya</taxon>
        <taxon>Ascomycota</taxon>
        <taxon>Pezizomycotina</taxon>
        <taxon>Sordariomycetes</taxon>
        <taxon>Hypocreomycetidae</taxon>
        <taxon>Hypocreales</taxon>
        <taxon>Nectriaceae</taxon>
        <taxon>Fusarium</taxon>
        <taxon>Fusarium solani species complex</taxon>
    </lineage>
</organism>
<dbReference type="GO" id="GO:0032502">
    <property type="term" value="P:developmental process"/>
    <property type="evidence" value="ECO:0007669"/>
    <property type="project" value="UniProtKB-ARBA"/>
</dbReference>
<keyword evidence="2" id="KW-0479">Metal-binding</keyword>
<feature type="region of interest" description="Disordered" evidence="8">
    <location>
        <begin position="1"/>
        <end position="21"/>
    </location>
</feature>